<dbReference type="EMBL" id="CP002009">
    <property type="protein sequence ID" value="ADG14066.1"/>
    <property type="molecule type" value="Genomic_DNA"/>
</dbReference>
<dbReference type="Pfam" id="PF03168">
    <property type="entry name" value="LEA_2"/>
    <property type="match status" value="1"/>
</dbReference>
<dbReference type="Proteomes" id="UP000002061">
    <property type="component" value="Chromosome"/>
</dbReference>
<evidence type="ECO:0000259" key="1">
    <source>
        <dbReference type="PROSITE" id="PS50943"/>
    </source>
</evidence>
<evidence type="ECO:0000313" key="2">
    <source>
        <dbReference type="EMBL" id="ADG14066.1"/>
    </source>
</evidence>
<gene>
    <name evidence="2" type="ordered locus">Metin_1418</name>
</gene>
<dbReference type="KEGG" id="mif:Metin_1418"/>
<keyword evidence="3" id="KW-1185">Reference proteome</keyword>
<dbReference type="PROSITE" id="PS51257">
    <property type="entry name" value="PROKAR_LIPOPROTEIN"/>
    <property type="match status" value="1"/>
</dbReference>
<dbReference type="RefSeq" id="WP_013100811.1">
    <property type="nucleotide sequence ID" value="NC_014122.1"/>
</dbReference>
<evidence type="ECO:0000313" key="3">
    <source>
        <dbReference type="Proteomes" id="UP000002061"/>
    </source>
</evidence>
<feature type="domain" description="HTH cro/C1-type" evidence="1">
    <location>
        <begin position="162"/>
        <end position="192"/>
    </location>
</feature>
<dbReference type="HOGENOM" id="CLU_1559485_0_0_2"/>
<dbReference type="eggNOG" id="arCOG03788">
    <property type="taxonomic scope" value="Archaea"/>
</dbReference>
<reference evidence="2" key="1">
    <citation type="submission" date="2010-04" db="EMBL/GenBank/DDBJ databases">
        <title>Complete sequence of Methanocaldococcus infernus ME.</title>
        <authorList>
            <consortium name="US DOE Joint Genome Institute"/>
            <person name="Lucas S."/>
            <person name="Copeland A."/>
            <person name="Lapidus A."/>
            <person name="Cheng J.-F."/>
            <person name="Bruce D."/>
            <person name="Goodwin L."/>
            <person name="Pitluck S."/>
            <person name="Munk A.C."/>
            <person name="Detter J.C."/>
            <person name="Han C."/>
            <person name="Tapia R."/>
            <person name="Land M."/>
            <person name="Hauser L."/>
            <person name="Kyrpides N."/>
            <person name="Mikhailova N."/>
            <person name="Sieprawska-Lupa M."/>
            <person name="Whitman W.B."/>
            <person name="Woyke T."/>
        </authorList>
    </citation>
    <scope>NUCLEOTIDE SEQUENCE [LARGE SCALE GENOMIC DNA]</scope>
    <source>
        <strain evidence="2">ME</strain>
    </source>
</reference>
<dbReference type="PROSITE" id="PS50943">
    <property type="entry name" value="HTH_CROC1"/>
    <property type="match status" value="1"/>
</dbReference>
<dbReference type="InterPro" id="IPR004864">
    <property type="entry name" value="LEA_2"/>
</dbReference>
<dbReference type="AlphaFoldDB" id="D5VU13"/>
<dbReference type="OrthoDB" id="105458at2157"/>
<dbReference type="STRING" id="573063.Metin_1418"/>
<protein>
    <recommendedName>
        <fullName evidence="1">HTH cro/C1-type domain-containing protein</fullName>
    </recommendedName>
</protein>
<sequence length="198" mass="22446">MKKLLIIFSILALTLFSGCLEKPTVEFKGEKVENLGDLTKVTIDIYVNNPNPLGVKIDELTLDIYALANGDKIKIGEAVKRDISINLGDNNIEIPILINNSRLIEYFIKTKRTKIPVKVEGEIKVNLMLISVPIPISYETEIDIGNLAKEYLKREAIKNIESIREIVKQNNSINQEEIKKLAEKYNISPDELKQLINK</sequence>
<dbReference type="Gene3D" id="2.60.40.1820">
    <property type="match status" value="1"/>
</dbReference>
<organism evidence="2 3">
    <name type="scientific">Methanocaldococcus infernus (strain DSM 11812 / JCM 15783 / ME)</name>
    <dbReference type="NCBI Taxonomy" id="573063"/>
    <lineage>
        <taxon>Archaea</taxon>
        <taxon>Methanobacteriati</taxon>
        <taxon>Methanobacteriota</taxon>
        <taxon>Methanomada group</taxon>
        <taxon>Methanococci</taxon>
        <taxon>Methanococcales</taxon>
        <taxon>Methanocaldococcaceae</taxon>
        <taxon>Methanocaldococcus</taxon>
    </lineage>
</organism>
<dbReference type="InterPro" id="IPR001387">
    <property type="entry name" value="Cro/C1-type_HTH"/>
</dbReference>
<name>D5VU13_METIM</name>
<dbReference type="SUPFAM" id="SSF117070">
    <property type="entry name" value="LEA14-like"/>
    <property type="match status" value="1"/>
</dbReference>
<proteinExistence type="predicted"/>
<accession>D5VU13</accession>
<dbReference type="GeneID" id="9132457"/>